<name>A0A1X7UN51_AMPQE</name>
<keyword evidence="1" id="KW-0175">Coiled coil</keyword>
<proteinExistence type="predicted"/>
<dbReference type="EnsemblMetazoa" id="Aqu2.1.29415_001">
    <property type="protein sequence ID" value="Aqu2.1.29415_001"/>
    <property type="gene ID" value="Aqu2.1.29415"/>
</dbReference>
<feature type="coiled-coil region" evidence="1">
    <location>
        <begin position="278"/>
        <end position="305"/>
    </location>
</feature>
<evidence type="ECO:0000313" key="2">
    <source>
        <dbReference type="EnsemblMetazoa" id="Aqu2.1.29415_001"/>
    </source>
</evidence>
<dbReference type="AlphaFoldDB" id="A0A1X7UN51"/>
<accession>A0A1X7UN51</accession>
<dbReference type="OrthoDB" id="75801at2759"/>
<organism evidence="2">
    <name type="scientific">Amphimedon queenslandica</name>
    <name type="common">Sponge</name>
    <dbReference type="NCBI Taxonomy" id="400682"/>
    <lineage>
        <taxon>Eukaryota</taxon>
        <taxon>Metazoa</taxon>
        <taxon>Porifera</taxon>
        <taxon>Demospongiae</taxon>
        <taxon>Heteroscleromorpha</taxon>
        <taxon>Haplosclerida</taxon>
        <taxon>Niphatidae</taxon>
        <taxon>Amphimedon</taxon>
    </lineage>
</organism>
<reference evidence="2" key="1">
    <citation type="submission" date="2017-05" db="UniProtKB">
        <authorList>
            <consortium name="EnsemblMetazoa"/>
        </authorList>
    </citation>
    <scope>IDENTIFICATION</scope>
</reference>
<evidence type="ECO:0000256" key="1">
    <source>
        <dbReference type="SAM" id="Coils"/>
    </source>
</evidence>
<dbReference type="FunCoup" id="A0A1X7UN51">
    <property type="interactions" value="38"/>
</dbReference>
<dbReference type="InParanoid" id="A0A1X7UN51"/>
<protein>
    <submittedName>
        <fullName evidence="2">Uncharacterized protein</fullName>
    </submittedName>
</protein>
<sequence>MRGRIELNQLIMEGDLHLEDAAMHNKRMCKKIADLIKVIDKLFREFYEQGILYQALKDKEEFKSAEKKKAEVVATSLKLENERLQGRVEGLERELESLKNSKIDNEREIQELQDRLKAVMEEMTLNETNMDKEINHLKRRLEESLTAANSKECTSCSEYSVKINELQKETKNHLDKIEEIKKDNTVLKSSKIKLEEKLTNTSDEIKALKEEATTRVSLLNTYEMDNEELRTNVHELRVKLKHVQSTKSKAASQSSDRLYSRQRKEREYWLETPQYKGKEGSSSEIEYLKQEIQKYKMELINRETNFNKVFTSTSLPLRSKHHQSPSLPFPSHEGEARIGRASLVRKGSGDVQLPKLSSHRLGKSLI</sequence>
<feature type="coiled-coil region" evidence="1">
    <location>
        <begin position="67"/>
        <end position="246"/>
    </location>
</feature>